<dbReference type="Proteomes" id="UP000623172">
    <property type="component" value="Unassembled WGS sequence"/>
</dbReference>
<dbReference type="InterPro" id="IPR036365">
    <property type="entry name" value="PGBD-like_sf"/>
</dbReference>
<evidence type="ECO:0000313" key="4">
    <source>
        <dbReference type="EMBL" id="MBC8531226.1"/>
    </source>
</evidence>
<dbReference type="Pfam" id="PF01471">
    <property type="entry name" value="PG_binding_1"/>
    <property type="match status" value="1"/>
</dbReference>
<comment type="caution">
    <text evidence="4">The sequence shown here is derived from an EMBL/GenBank/DDBJ whole genome shotgun (WGS) entry which is preliminary data.</text>
</comment>
<dbReference type="SUPFAM" id="SSF47090">
    <property type="entry name" value="PGBD-like"/>
    <property type="match status" value="1"/>
</dbReference>
<feature type="chain" id="PRO_5038100927" evidence="1">
    <location>
        <begin position="28"/>
        <end position="227"/>
    </location>
</feature>
<dbReference type="InterPro" id="IPR042047">
    <property type="entry name" value="SleB_dom1"/>
</dbReference>
<dbReference type="InterPro" id="IPR036366">
    <property type="entry name" value="PGBDSf"/>
</dbReference>
<dbReference type="EMBL" id="JACRSR010000001">
    <property type="protein sequence ID" value="MBC8531226.1"/>
    <property type="molecule type" value="Genomic_DNA"/>
</dbReference>
<dbReference type="Gene3D" id="1.10.10.2520">
    <property type="entry name" value="Cell wall hydrolase SleB, domain 1"/>
    <property type="match status" value="1"/>
</dbReference>
<gene>
    <name evidence="4" type="ORF">H8696_05105</name>
</gene>
<evidence type="ECO:0000256" key="1">
    <source>
        <dbReference type="SAM" id="SignalP"/>
    </source>
</evidence>
<dbReference type="Pfam" id="PF07486">
    <property type="entry name" value="Hydrolase_2"/>
    <property type="match status" value="1"/>
</dbReference>
<evidence type="ECO:0000313" key="5">
    <source>
        <dbReference type="Proteomes" id="UP000623172"/>
    </source>
</evidence>
<name>A0A926D461_9FIRM</name>
<accession>A0A926D461</accession>
<feature type="domain" description="Cell wall hydrolase SleB" evidence="3">
    <location>
        <begin position="123"/>
        <end position="226"/>
    </location>
</feature>
<protein>
    <submittedName>
        <fullName evidence="4">Cell wall hydrolase</fullName>
    </submittedName>
</protein>
<keyword evidence="5" id="KW-1185">Reference proteome</keyword>
<proteinExistence type="predicted"/>
<sequence>MRNWKRVTSILILCVCMMALWTAPAFAAERVLQYGNRGEDVKALQTALIDRGYLNANATGYFGHLTLAAVKNYQQDSGLVVDGKAGPKTMGALNESDSVAASAGISNQDLYWLARIIEAEAKGEPYEGKVAVGNVVMNRVKSGIFPNTVYGVVFQYTGSVPQFSPVANGTIYNTPQAESVRAAEAAYGGVSVVGDCKYFFNPSKAKGTWIVNNCSFYKMIANHAFYR</sequence>
<organism evidence="4 5">
    <name type="scientific">Gehongia tenuis</name>
    <dbReference type="NCBI Taxonomy" id="2763655"/>
    <lineage>
        <taxon>Bacteria</taxon>
        <taxon>Bacillati</taxon>
        <taxon>Bacillota</taxon>
        <taxon>Clostridia</taxon>
        <taxon>Christensenellales</taxon>
        <taxon>Christensenellaceae</taxon>
        <taxon>Gehongia</taxon>
    </lineage>
</organism>
<dbReference type="AlphaFoldDB" id="A0A926D461"/>
<dbReference type="GO" id="GO:0016787">
    <property type="term" value="F:hydrolase activity"/>
    <property type="evidence" value="ECO:0007669"/>
    <property type="project" value="UniProtKB-KW"/>
</dbReference>
<dbReference type="InterPro" id="IPR011105">
    <property type="entry name" value="Cell_wall_hydrolase_SleB"/>
</dbReference>
<dbReference type="Gene3D" id="1.10.101.10">
    <property type="entry name" value="PGBD-like superfamily/PGBD"/>
    <property type="match status" value="1"/>
</dbReference>
<reference evidence="4" key="1">
    <citation type="submission" date="2020-08" db="EMBL/GenBank/DDBJ databases">
        <title>Genome public.</title>
        <authorList>
            <person name="Liu C."/>
            <person name="Sun Q."/>
        </authorList>
    </citation>
    <scope>NUCLEOTIDE SEQUENCE</scope>
    <source>
        <strain evidence="4">NSJ-53</strain>
    </source>
</reference>
<keyword evidence="4" id="KW-0378">Hydrolase</keyword>
<dbReference type="InterPro" id="IPR002477">
    <property type="entry name" value="Peptidoglycan-bd-like"/>
</dbReference>
<feature type="signal peptide" evidence="1">
    <location>
        <begin position="1"/>
        <end position="27"/>
    </location>
</feature>
<feature type="domain" description="Peptidoglycan binding-like" evidence="2">
    <location>
        <begin position="37"/>
        <end position="93"/>
    </location>
</feature>
<dbReference type="RefSeq" id="WP_249315444.1">
    <property type="nucleotide sequence ID" value="NZ_JACRSR010000001.1"/>
</dbReference>
<evidence type="ECO:0000259" key="3">
    <source>
        <dbReference type="Pfam" id="PF07486"/>
    </source>
</evidence>
<keyword evidence="1" id="KW-0732">Signal</keyword>
<evidence type="ECO:0000259" key="2">
    <source>
        <dbReference type="Pfam" id="PF01471"/>
    </source>
</evidence>